<dbReference type="GO" id="GO:0016747">
    <property type="term" value="F:acyltransferase activity, transferring groups other than amino-acyl groups"/>
    <property type="evidence" value="ECO:0007669"/>
    <property type="project" value="TreeGrafter"/>
</dbReference>
<dbReference type="PANTHER" id="PTHR48098">
    <property type="entry name" value="ENTEROCHELIN ESTERASE-RELATED"/>
    <property type="match status" value="1"/>
</dbReference>
<dbReference type="InterPro" id="IPR000801">
    <property type="entry name" value="Esterase-like"/>
</dbReference>
<dbReference type="EMBL" id="QRKB01000016">
    <property type="protein sequence ID" value="RHH82813.1"/>
    <property type="molecule type" value="Genomic_DNA"/>
</dbReference>
<evidence type="ECO:0000259" key="3">
    <source>
        <dbReference type="Pfam" id="PF03629"/>
    </source>
</evidence>
<protein>
    <submittedName>
        <fullName evidence="4">Acetyl xylan esterase</fullName>
    </submittedName>
</protein>
<dbReference type="Proteomes" id="UP000284548">
    <property type="component" value="Unassembled WGS sequence"/>
</dbReference>
<evidence type="ECO:0000256" key="1">
    <source>
        <dbReference type="ARBA" id="ARBA00022801"/>
    </source>
</evidence>
<feature type="signal peptide" evidence="2">
    <location>
        <begin position="1"/>
        <end position="20"/>
    </location>
</feature>
<evidence type="ECO:0000256" key="2">
    <source>
        <dbReference type="SAM" id="SignalP"/>
    </source>
</evidence>
<dbReference type="Gene3D" id="3.40.50.1110">
    <property type="entry name" value="SGNH hydrolase"/>
    <property type="match status" value="1"/>
</dbReference>
<feature type="domain" description="Sialate O-acetylesterase" evidence="3">
    <location>
        <begin position="35"/>
        <end position="281"/>
    </location>
</feature>
<dbReference type="Pfam" id="PF00756">
    <property type="entry name" value="Esterase"/>
    <property type="match status" value="1"/>
</dbReference>
<dbReference type="GO" id="GO:0016788">
    <property type="term" value="F:hydrolase activity, acting on ester bonds"/>
    <property type="evidence" value="ECO:0007669"/>
    <property type="project" value="UniProtKB-ARBA"/>
</dbReference>
<keyword evidence="2" id="KW-0732">Signal</keyword>
<dbReference type="SUPFAM" id="SSF52266">
    <property type="entry name" value="SGNH hydrolase"/>
    <property type="match status" value="1"/>
</dbReference>
<evidence type="ECO:0000313" key="4">
    <source>
        <dbReference type="EMBL" id="RHH82813.1"/>
    </source>
</evidence>
<dbReference type="PROSITE" id="PS51257">
    <property type="entry name" value="PROKAR_LIPOPROTEIN"/>
    <property type="match status" value="1"/>
</dbReference>
<feature type="chain" id="PRO_5018731138" evidence="2">
    <location>
        <begin position="21"/>
        <end position="636"/>
    </location>
</feature>
<gene>
    <name evidence="4" type="ORF">DW192_07620</name>
</gene>
<sequence>MNRLSILASMLAMACLPMMAQKTGSKVQEKPDPNFQIYLCFGQSNMEGNAAIEDIDRTGVNPRFQAMYAVDDKKAGWKKGQWHTAVPPQARPSTGLTPVDYFGRKMVDNLPDSIKVGTITVAVGGASIDLFDKRTYKAYLKKQPDWMKNFASQYNGNPYARLIELAKIAKKQGVIKGILLHQGETNNGDANWPNRVKTVYNDILKDLNLKAEDVPLLVGETVQKDMGGKCWAHIAIVDDIAKTIPTAHVISSKGCPQRGDGLHFIAESYRTMGKRYANMMLALQGIIPDSNYPRVDKDRRAYVKLHAPEAKKVIFDICGKQYEMKKDLDGDWYGVSDPLVVGFHYYFLNVDGVQVVDPASETYFGCCREAGGLEVPEGAEGNYYRPQQGVAHGQVRSVSYYAASQKQFRRAMVYTPAEYETNTTKRYPVLYLQHGMGEDETGWSKQGMVQHIMDNLIAEGKAEPMIVVMESGDVKKPFVARPGKNVDEERSHYGASFYDVIIKDLIPMVDKTFRTYTDREHRAMAGLSWGGYQTFNTVLPHMDKFSALGTFSGALFGVDVKTCFNGVFADAEKYNKNIHYMFMGCGSEENFGTEKMAQQLKELGIKLDVYVSPGTHHEWLTWRRCFKEFVPHLFKW</sequence>
<dbReference type="CDD" id="cd02858">
    <property type="entry name" value="E_set_Esterase_N"/>
    <property type="match status" value="1"/>
</dbReference>
<dbReference type="PANTHER" id="PTHR48098:SF1">
    <property type="entry name" value="DIACYLGLYCEROL ACYLTRANSFERASE_MYCOLYLTRANSFERASE AG85A"/>
    <property type="match status" value="1"/>
</dbReference>
<dbReference type="AlphaFoldDB" id="A0A3R6EED3"/>
<organism evidence="4 5">
    <name type="scientific">Segatella copri</name>
    <dbReference type="NCBI Taxonomy" id="165179"/>
    <lineage>
        <taxon>Bacteria</taxon>
        <taxon>Pseudomonadati</taxon>
        <taxon>Bacteroidota</taxon>
        <taxon>Bacteroidia</taxon>
        <taxon>Bacteroidales</taxon>
        <taxon>Prevotellaceae</taxon>
        <taxon>Segatella</taxon>
    </lineage>
</organism>
<proteinExistence type="predicted"/>
<comment type="caution">
    <text evidence="4">The sequence shown here is derived from an EMBL/GenBank/DDBJ whole genome shotgun (WGS) entry which is preliminary data.</text>
</comment>
<dbReference type="InterPro" id="IPR005181">
    <property type="entry name" value="SASA"/>
</dbReference>
<dbReference type="SUPFAM" id="SSF53474">
    <property type="entry name" value="alpha/beta-Hydrolases"/>
    <property type="match status" value="1"/>
</dbReference>
<dbReference type="InterPro" id="IPR029058">
    <property type="entry name" value="AB_hydrolase_fold"/>
</dbReference>
<dbReference type="Gene3D" id="2.60.40.10">
    <property type="entry name" value="Immunoglobulins"/>
    <property type="match status" value="1"/>
</dbReference>
<accession>A0A3R6EED3</accession>
<dbReference type="InterPro" id="IPR050583">
    <property type="entry name" value="Mycobacterial_A85_antigen"/>
</dbReference>
<dbReference type="InterPro" id="IPR013783">
    <property type="entry name" value="Ig-like_fold"/>
</dbReference>
<dbReference type="InterPro" id="IPR036514">
    <property type="entry name" value="SGNH_hydro_sf"/>
</dbReference>
<dbReference type="Pfam" id="PF03629">
    <property type="entry name" value="SASA"/>
    <property type="match status" value="1"/>
</dbReference>
<reference evidence="4 5" key="1">
    <citation type="submission" date="2018-08" db="EMBL/GenBank/DDBJ databases">
        <title>A genome reference for cultivated species of the human gut microbiota.</title>
        <authorList>
            <person name="Zou Y."/>
            <person name="Xue W."/>
            <person name="Luo G."/>
        </authorList>
    </citation>
    <scope>NUCLEOTIDE SEQUENCE [LARGE SCALE GENOMIC DNA]</scope>
    <source>
        <strain evidence="4 5">AM16-54</strain>
    </source>
</reference>
<dbReference type="Gene3D" id="3.40.50.1820">
    <property type="entry name" value="alpha/beta hydrolase"/>
    <property type="match status" value="1"/>
</dbReference>
<name>A0A3R6EED3_9BACT</name>
<evidence type="ECO:0000313" key="5">
    <source>
        <dbReference type="Proteomes" id="UP000284548"/>
    </source>
</evidence>
<keyword evidence="1" id="KW-0378">Hydrolase</keyword>